<dbReference type="PROSITE" id="PS51257">
    <property type="entry name" value="PROKAR_LIPOPROTEIN"/>
    <property type="match status" value="1"/>
</dbReference>
<dbReference type="RefSeq" id="WP_317902496.1">
    <property type="nucleotide sequence ID" value="NZ_JAIRBC010000015.1"/>
</dbReference>
<protein>
    <submittedName>
        <fullName evidence="1">DNA topoisomerase IV</fullName>
    </submittedName>
</protein>
<dbReference type="AlphaFoldDB" id="A0AAE3EVM5"/>
<name>A0AAE3EVM5_9FLAO</name>
<dbReference type="EMBL" id="JAIRBC010000015">
    <property type="protein sequence ID" value="MCG2461350.1"/>
    <property type="molecule type" value="Genomic_DNA"/>
</dbReference>
<keyword evidence="2" id="KW-1185">Reference proteome</keyword>
<evidence type="ECO:0000313" key="1">
    <source>
        <dbReference type="EMBL" id="MCG2461350.1"/>
    </source>
</evidence>
<organism evidence="1 2">
    <name type="scientific">Cerina litoralis</name>
    <dbReference type="NCBI Taxonomy" id="2874477"/>
    <lineage>
        <taxon>Bacteria</taxon>
        <taxon>Pseudomonadati</taxon>
        <taxon>Bacteroidota</taxon>
        <taxon>Flavobacteriia</taxon>
        <taxon>Flavobacteriales</taxon>
        <taxon>Flavobacteriaceae</taxon>
        <taxon>Cerina</taxon>
    </lineage>
</organism>
<accession>A0AAE3EVM5</accession>
<sequence>MHIKTICYLGILLLSVSCYQPERDCKKFKNGTFKFTSIVDGKESTTIFERQDEIEIDHYQGKSDTSSVRWVNDCEYIVRKLHPKDLSEEKSIEMKILKTTDSTYTFEYGIVGKDKRLQGTAYKVQ</sequence>
<proteinExistence type="predicted"/>
<reference evidence="1" key="1">
    <citation type="submission" date="2023-02" db="EMBL/GenBank/DDBJ databases">
        <title>Genome of Flavobacteriaceae gen. nov. sp. strain F89.</title>
        <authorList>
            <person name="Wang Y."/>
        </authorList>
    </citation>
    <scope>NUCLEOTIDE SEQUENCE</scope>
    <source>
        <strain evidence="1">F89</strain>
    </source>
</reference>
<evidence type="ECO:0000313" key="2">
    <source>
        <dbReference type="Proteomes" id="UP001200642"/>
    </source>
</evidence>
<gene>
    <name evidence="1" type="ORF">K8352_11370</name>
</gene>
<comment type="caution">
    <text evidence="1">The sequence shown here is derived from an EMBL/GenBank/DDBJ whole genome shotgun (WGS) entry which is preliminary data.</text>
</comment>
<dbReference type="Proteomes" id="UP001200642">
    <property type="component" value="Unassembled WGS sequence"/>
</dbReference>